<dbReference type="PROSITE" id="PS01359">
    <property type="entry name" value="ZF_PHD_1"/>
    <property type="match status" value="1"/>
</dbReference>
<dbReference type="InterPro" id="IPR001965">
    <property type="entry name" value="Znf_PHD"/>
</dbReference>
<feature type="binding site" evidence="7">
    <location>
        <position position="53"/>
    </location>
    <ligand>
        <name>Zn(2+)</name>
        <dbReference type="ChEBI" id="CHEBI:29105"/>
        <label>1</label>
    </ligand>
</feature>
<dbReference type="InterPro" id="IPR019786">
    <property type="entry name" value="Zinc_finger_PHD-type_CS"/>
</dbReference>
<feature type="region of interest" description="Disordered" evidence="9">
    <location>
        <begin position="107"/>
        <end position="158"/>
    </location>
</feature>
<keyword evidence="12" id="KW-1185">Reference proteome</keyword>
<comment type="subcellular location">
    <subcellularLocation>
        <location evidence="1">Nucleus</location>
    </subcellularLocation>
</comment>
<dbReference type="PROSITE" id="PS50016">
    <property type="entry name" value="ZF_PHD_2"/>
    <property type="match status" value="1"/>
</dbReference>
<dbReference type="Gene3D" id="3.30.40.10">
    <property type="entry name" value="Zinc/RING finger domain, C3HC4 (zinc finger)"/>
    <property type="match status" value="1"/>
</dbReference>
<feature type="binding site" evidence="7">
    <location>
        <position position="51"/>
    </location>
    <ligand>
        <name>Zn(2+)</name>
        <dbReference type="ChEBI" id="CHEBI:29105"/>
        <label>1</label>
    </ligand>
</feature>
<evidence type="ECO:0000256" key="1">
    <source>
        <dbReference type="ARBA" id="ARBA00004123"/>
    </source>
</evidence>
<dbReference type="GO" id="GO:0005634">
    <property type="term" value="C:nucleus"/>
    <property type="evidence" value="ECO:0007669"/>
    <property type="project" value="UniProtKB-SubCell"/>
</dbReference>
<evidence type="ECO:0000256" key="6">
    <source>
        <dbReference type="ARBA" id="ARBA00023242"/>
    </source>
</evidence>
<dbReference type="GO" id="GO:0008270">
    <property type="term" value="F:zinc ion binding"/>
    <property type="evidence" value="ECO:0007669"/>
    <property type="project" value="UniProtKB-KW"/>
</dbReference>
<feature type="binding site" evidence="7">
    <location>
        <position position="93"/>
    </location>
    <ligand>
        <name>Zn(2+)</name>
        <dbReference type="ChEBI" id="CHEBI:29105"/>
        <label>2</label>
    </ligand>
</feature>
<dbReference type="CDD" id="cd15505">
    <property type="entry name" value="PHD_ING"/>
    <property type="match status" value="1"/>
</dbReference>
<evidence type="ECO:0000259" key="10">
    <source>
        <dbReference type="PROSITE" id="PS50016"/>
    </source>
</evidence>
<evidence type="ECO:0000256" key="5">
    <source>
        <dbReference type="ARBA" id="ARBA00022833"/>
    </source>
</evidence>
<dbReference type="InterPro" id="IPR013083">
    <property type="entry name" value="Znf_RING/FYVE/PHD"/>
</dbReference>
<evidence type="ECO:0000256" key="7">
    <source>
        <dbReference type="PIRSR" id="PIRSR628651-51"/>
    </source>
</evidence>
<name>A0A914AR17_PATMI</name>
<sequence length="496" mass="56404">MAAYGPQDFVFGDFNFDDFSDFSDLSEGEYDVNIMPDDVDDMDEDDGREFCVCKRVPTKEMIACDGESCSVEWYHYECVGLTAATIPNGEWLCDNCKPCSSSSSTLNNSVEASSSTSEAVSAKAKGKGGKAKSKSKKKETKKTATKTPAATKRPEALYTRDDAVQNATSYFSQSLTSMQNHPMFNLGNSTTVQALLLITQLLMCINEQHVQEYFTSAVSALWLILDTKDGNLLKEEVYMNTWVQYHKLRGTLCTKWEELLQSQGIDSKGKHVYTVFQYLLLSVFQRVIEARNKKDAPEIHEPLTQNSLDKEEEKVLRYVGGYIPFALLKKFRKQKNQTAEVFCKFLASWEVAGSGYAKNFLEYTREWIDTQNRGGLFKISDNVYLYFRAMELVSRVFLTHTNLAKLQGVDIKAVLGNKIFSNHLVQDYWSNVIHEKLSADYSKKLFDVVVNFYVKIRCKAFIKVYLDLKKRNSKAVSKKAEKALRKKLEAEKKPVD</sequence>
<comment type="similarity">
    <text evidence="2">Belongs to the ING family.</text>
</comment>
<proteinExistence type="inferred from homology"/>
<feature type="binding site" evidence="7">
    <location>
        <position position="64"/>
    </location>
    <ligand>
        <name>Zn(2+)</name>
        <dbReference type="ChEBI" id="CHEBI:29105"/>
        <label>2</label>
    </ligand>
</feature>
<feature type="binding site" evidence="7">
    <location>
        <position position="96"/>
    </location>
    <ligand>
        <name>Zn(2+)</name>
        <dbReference type="ChEBI" id="CHEBI:29105"/>
        <label>2</label>
    </ligand>
</feature>
<feature type="compositionally biased region" description="Low complexity" evidence="9">
    <location>
        <begin position="107"/>
        <end position="123"/>
    </location>
</feature>
<evidence type="ECO:0000256" key="9">
    <source>
        <dbReference type="SAM" id="MobiDB-lite"/>
    </source>
</evidence>
<dbReference type="GeneID" id="119735944"/>
<feature type="compositionally biased region" description="Basic residues" evidence="9">
    <location>
        <begin position="124"/>
        <end position="144"/>
    </location>
</feature>
<evidence type="ECO:0000313" key="11">
    <source>
        <dbReference type="EnsemblMetazoa" id="XP_038065836.1"/>
    </source>
</evidence>
<keyword evidence="4 8" id="KW-0863">Zinc-finger</keyword>
<dbReference type="InterPro" id="IPR028651">
    <property type="entry name" value="ING_fam"/>
</dbReference>
<evidence type="ECO:0000256" key="4">
    <source>
        <dbReference type="ARBA" id="ARBA00022771"/>
    </source>
</evidence>
<dbReference type="OrthoDB" id="5411773at2759"/>
<dbReference type="Pfam" id="PF00628">
    <property type="entry name" value="PHD"/>
    <property type="match status" value="1"/>
</dbReference>
<reference evidence="11" key="1">
    <citation type="submission" date="2022-11" db="UniProtKB">
        <authorList>
            <consortium name="EnsemblMetazoa"/>
        </authorList>
    </citation>
    <scope>IDENTIFICATION</scope>
</reference>
<keyword evidence="3 7" id="KW-0479">Metal-binding</keyword>
<dbReference type="InterPro" id="IPR019787">
    <property type="entry name" value="Znf_PHD-finger"/>
</dbReference>
<evidence type="ECO:0000313" key="12">
    <source>
        <dbReference type="Proteomes" id="UP000887568"/>
    </source>
</evidence>
<dbReference type="EnsemblMetazoa" id="XM_038209908.1">
    <property type="protein sequence ID" value="XP_038065836.1"/>
    <property type="gene ID" value="LOC119735944"/>
</dbReference>
<keyword evidence="5 7" id="KW-0862">Zinc</keyword>
<feature type="binding site" evidence="7">
    <location>
        <position position="75"/>
    </location>
    <ligand>
        <name>Zn(2+)</name>
        <dbReference type="ChEBI" id="CHEBI:29105"/>
        <label>1</label>
    </ligand>
</feature>
<feature type="domain" description="PHD-type" evidence="10">
    <location>
        <begin position="48"/>
        <end position="99"/>
    </location>
</feature>
<dbReference type="SMART" id="SM00249">
    <property type="entry name" value="PHD"/>
    <property type="match status" value="1"/>
</dbReference>
<evidence type="ECO:0000256" key="3">
    <source>
        <dbReference type="ARBA" id="ARBA00022723"/>
    </source>
</evidence>
<feature type="binding site" evidence="7">
    <location>
        <position position="69"/>
    </location>
    <ligand>
        <name>Zn(2+)</name>
        <dbReference type="ChEBI" id="CHEBI:29105"/>
        <label>2</label>
    </ligand>
</feature>
<dbReference type="SUPFAM" id="SSF57903">
    <property type="entry name" value="FYVE/PHD zinc finger"/>
    <property type="match status" value="1"/>
</dbReference>
<protein>
    <recommendedName>
        <fullName evidence="10">PHD-type domain-containing protein</fullName>
    </recommendedName>
</protein>
<dbReference type="AlphaFoldDB" id="A0A914AR17"/>
<accession>A0A914AR17</accession>
<keyword evidence="6" id="KW-0539">Nucleus</keyword>
<evidence type="ECO:0000256" key="2">
    <source>
        <dbReference type="ARBA" id="ARBA00010210"/>
    </source>
</evidence>
<dbReference type="RefSeq" id="XP_038065836.1">
    <property type="nucleotide sequence ID" value="XM_038209908.1"/>
</dbReference>
<evidence type="ECO:0000256" key="8">
    <source>
        <dbReference type="PROSITE-ProRule" id="PRU00146"/>
    </source>
</evidence>
<organism evidence="11 12">
    <name type="scientific">Patiria miniata</name>
    <name type="common">Bat star</name>
    <name type="synonym">Asterina miniata</name>
    <dbReference type="NCBI Taxonomy" id="46514"/>
    <lineage>
        <taxon>Eukaryota</taxon>
        <taxon>Metazoa</taxon>
        <taxon>Echinodermata</taxon>
        <taxon>Eleutherozoa</taxon>
        <taxon>Asterozoa</taxon>
        <taxon>Asteroidea</taxon>
        <taxon>Valvatacea</taxon>
        <taxon>Valvatida</taxon>
        <taxon>Asterinidae</taxon>
        <taxon>Patiria</taxon>
    </lineage>
</organism>
<dbReference type="PANTHER" id="PTHR10333">
    <property type="entry name" value="INHIBITOR OF GROWTH PROTEIN"/>
    <property type="match status" value="1"/>
</dbReference>
<feature type="binding site" evidence="7">
    <location>
        <position position="78"/>
    </location>
    <ligand>
        <name>Zn(2+)</name>
        <dbReference type="ChEBI" id="CHEBI:29105"/>
        <label>1</label>
    </ligand>
</feature>
<dbReference type="Proteomes" id="UP000887568">
    <property type="component" value="Unplaced"/>
</dbReference>
<dbReference type="InterPro" id="IPR011011">
    <property type="entry name" value="Znf_FYVE_PHD"/>
</dbReference>
<dbReference type="OMA" id="TIAKECM"/>